<feature type="transmembrane region" description="Helical" evidence="1">
    <location>
        <begin position="34"/>
        <end position="53"/>
    </location>
</feature>
<keyword evidence="1" id="KW-0472">Membrane</keyword>
<feature type="transmembrane region" description="Helical" evidence="1">
    <location>
        <begin position="65"/>
        <end position="96"/>
    </location>
</feature>
<organism evidence="2">
    <name type="scientific">Siphoviridae sp. ctaDn21</name>
    <dbReference type="NCBI Taxonomy" id="2825563"/>
    <lineage>
        <taxon>Viruses</taxon>
        <taxon>Duplodnaviria</taxon>
        <taxon>Heunggongvirae</taxon>
        <taxon>Uroviricota</taxon>
        <taxon>Caudoviricetes</taxon>
    </lineage>
</organism>
<protein>
    <submittedName>
        <fullName evidence="2">Putative vitamin uptake transporter</fullName>
    </submittedName>
</protein>
<feature type="transmembrane region" description="Helical" evidence="1">
    <location>
        <begin position="143"/>
        <end position="166"/>
    </location>
</feature>
<sequence>MKKFLNIYTILYLLVGILGTLVTVWFLPLTVGPLTIPPSSWLMGFSFLLITLIQDHYGDKVSGKMIWILLVLTALLCISLNYTLMLVLASGIAFVVGQYVTKGLYTFGVRRSVSSMMGSVVDVGIWVFLGLSPLGVNTVPWELYFQAVLGQVLVQLILQGIAGQIYDHYFE</sequence>
<feature type="transmembrane region" description="Helical" evidence="1">
    <location>
        <begin position="116"/>
        <end position="136"/>
    </location>
</feature>
<dbReference type="EMBL" id="BK016144">
    <property type="protein sequence ID" value="DAF98294.1"/>
    <property type="molecule type" value="Genomic_DNA"/>
</dbReference>
<evidence type="ECO:0000313" key="2">
    <source>
        <dbReference type="EMBL" id="DAF98294.1"/>
    </source>
</evidence>
<feature type="transmembrane region" description="Helical" evidence="1">
    <location>
        <begin position="7"/>
        <end position="28"/>
    </location>
</feature>
<proteinExistence type="predicted"/>
<name>A0A8S5UV87_9CAUD</name>
<accession>A0A8S5UV87</accession>
<keyword evidence="1" id="KW-1133">Transmembrane helix</keyword>
<evidence type="ECO:0000256" key="1">
    <source>
        <dbReference type="SAM" id="Phobius"/>
    </source>
</evidence>
<reference evidence="2" key="1">
    <citation type="journal article" date="2021" name="Proc. Natl. Acad. Sci. U.S.A.">
        <title>A Catalog of Tens of Thousands of Viruses from Human Metagenomes Reveals Hidden Associations with Chronic Diseases.</title>
        <authorList>
            <person name="Tisza M.J."/>
            <person name="Buck C.B."/>
        </authorList>
    </citation>
    <scope>NUCLEOTIDE SEQUENCE</scope>
    <source>
        <strain evidence="2">CtaDn21</strain>
    </source>
</reference>
<keyword evidence="1" id="KW-0812">Transmembrane</keyword>